<dbReference type="EMBL" id="UINC01094811">
    <property type="protein sequence ID" value="SVC50366.1"/>
    <property type="molecule type" value="Genomic_DNA"/>
</dbReference>
<dbReference type="AlphaFoldDB" id="A0A382MNS2"/>
<reference evidence="2" key="1">
    <citation type="submission" date="2018-05" db="EMBL/GenBank/DDBJ databases">
        <authorList>
            <person name="Lanie J.A."/>
            <person name="Ng W.-L."/>
            <person name="Kazmierczak K.M."/>
            <person name="Andrzejewski T.M."/>
            <person name="Davidsen T.M."/>
            <person name="Wayne K.J."/>
            <person name="Tettelin H."/>
            <person name="Glass J.I."/>
            <person name="Rusch D."/>
            <person name="Podicherti R."/>
            <person name="Tsui H.-C.T."/>
            <person name="Winkler M.E."/>
        </authorList>
    </citation>
    <scope>NUCLEOTIDE SEQUENCE</scope>
</reference>
<evidence type="ECO:0000256" key="1">
    <source>
        <dbReference type="SAM" id="MobiDB-lite"/>
    </source>
</evidence>
<name>A0A382MNS2_9ZZZZ</name>
<feature type="non-terminal residue" evidence="2">
    <location>
        <position position="82"/>
    </location>
</feature>
<proteinExistence type="predicted"/>
<evidence type="ECO:0000313" key="2">
    <source>
        <dbReference type="EMBL" id="SVC50366.1"/>
    </source>
</evidence>
<gene>
    <name evidence="2" type="ORF">METZ01_LOCUS303220</name>
</gene>
<organism evidence="2">
    <name type="scientific">marine metagenome</name>
    <dbReference type="NCBI Taxonomy" id="408172"/>
    <lineage>
        <taxon>unclassified sequences</taxon>
        <taxon>metagenomes</taxon>
        <taxon>ecological metagenomes</taxon>
    </lineage>
</organism>
<feature type="region of interest" description="Disordered" evidence="1">
    <location>
        <begin position="1"/>
        <end position="23"/>
    </location>
</feature>
<protein>
    <submittedName>
        <fullName evidence="2">Uncharacterized protein</fullName>
    </submittedName>
</protein>
<accession>A0A382MNS2</accession>
<sequence length="82" mass="8912">MANDSGKRKSLPPSRKRYEQTHPTVSARVDVETFNELQELKRVSGISVADLVRVGLEKCSPLAGTASSEGRLSAFSMAYEAV</sequence>